<feature type="binding site" evidence="12">
    <location>
        <position position="318"/>
    </location>
    <ligand>
        <name>K(+)</name>
        <dbReference type="ChEBI" id="CHEBI:29103"/>
    </ligand>
</feature>
<feature type="transmembrane region" description="Helical" evidence="13">
    <location>
        <begin position="458"/>
        <end position="483"/>
    </location>
</feature>
<dbReference type="Proteomes" id="UP000065807">
    <property type="component" value="Chromosome"/>
</dbReference>
<keyword evidence="5" id="KW-0997">Cell inner membrane</keyword>
<dbReference type="InterPro" id="IPR003445">
    <property type="entry name" value="Cat_transpt"/>
</dbReference>
<feature type="binding site" evidence="12">
    <location>
        <position position="114"/>
    </location>
    <ligand>
        <name>K(+)</name>
        <dbReference type="ChEBI" id="CHEBI:29103"/>
    </ligand>
</feature>
<keyword evidence="11 13" id="KW-0472">Membrane</keyword>
<dbReference type="PANTHER" id="PTHR32024">
    <property type="entry name" value="TRK SYSTEM POTASSIUM UPTAKE PROTEIN TRKG-RELATED"/>
    <property type="match status" value="1"/>
</dbReference>
<dbReference type="GO" id="GO:0046872">
    <property type="term" value="F:metal ion binding"/>
    <property type="evidence" value="ECO:0007669"/>
    <property type="project" value="UniProtKB-KW"/>
</dbReference>
<evidence type="ECO:0000256" key="5">
    <source>
        <dbReference type="ARBA" id="ARBA00022519"/>
    </source>
</evidence>
<evidence type="ECO:0000256" key="3">
    <source>
        <dbReference type="ARBA" id="ARBA00022448"/>
    </source>
</evidence>
<sequence length="486" mass="51914">MNYRLVLHMLGTLVLTEGAAMAAPIAWALYYASPDLKAFLTAAPLAAGVGLAMRRAARNPQRTSDEALHHKEALAVVGLGWVVASAVAALPMLWAGSFATFTDAFFESASGFTTTGASVLTDIESQPPGVLFWRSLLHWFGGMGIIVLTIAILPRLELGGMQLFRAEAPGPVPERIHPRLRETSRLLWRIYIGLSALETLLLWGRGLSLYDALLQTFGTMATGGFSNYNASIAAFHDPVVEAIILVFMVLAGTNFALHHRALLNREGLRAYRDEEFLSYLAVLAGLSVVLAAILVRSGTPAVAALRLASFQATSIVTTTGFVTADFDQWPEAGRLLLFLAMFIGGSAGSTGGSIKVIRWVILVRYASREIVQLLHPRAVLPVRVGGRLLSEEALRGVIGFVILYLFLFIAASVVLSAAGLDMVSSLGAVAATLGNVGPGLAAVGPTANYAALAPGAKWLLSFLMIAGRLEIYSIMVLLLPGFWRRA</sequence>
<keyword evidence="6" id="KW-0633">Potassium transport</keyword>
<evidence type="ECO:0000256" key="8">
    <source>
        <dbReference type="ARBA" id="ARBA00022958"/>
    </source>
</evidence>
<dbReference type="RefSeq" id="WP_198409538.1">
    <property type="nucleotide sequence ID" value="NZ_AP014924.1"/>
</dbReference>
<feature type="binding site" evidence="12">
    <location>
        <position position="436"/>
    </location>
    <ligand>
        <name>K(+)</name>
        <dbReference type="ChEBI" id="CHEBI:29103"/>
    </ligand>
</feature>
<feature type="transmembrane region" description="Helical" evidence="13">
    <location>
        <begin position="38"/>
        <end position="53"/>
    </location>
</feature>
<dbReference type="STRING" id="1555112.LIP_2698"/>
<feature type="transmembrane region" description="Helical" evidence="13">
    <location>
        <begin position="277"/>
        <end position="295"/>
    </location>
</feature>
<dbReference type="PIRSF" id="PIRSF006247">
    <property type="entry name" value="TrkH"/>
    <property type="match status" value="1"/>
</dbReference>
<organism evidence="14 15">
    <name type="scientific">Limnochorda pilosa</name>
    <dbReference type="NCBI Taxonomy" id="1555112"/>
    <lineage>
        <taxon>Bacteria</taxon>
        <taxon>Bacillati</taxon>
        <taxon>Bacillota</taxon>
        <taxon>Limnochordia</taxon>
        <taxon>Limnochordales</taxon>
        <taxon>Limnochordaceae</taxon>
        <taxon>Limnochorda</taxon>
    </lineage>
</organism>
<feature type="transmembrane region" description="Helical" evidence="13">
    <location>
        <begin position="239"/>
        <end position="257"/>
    </location>
</feature>
<dbReference type="KEGG" id="lpil:LIP_2698"/>
<evidence type="ECO:0000256" key="12">
    <source>
        <dbReference type="PIRSR" id="PIRSR006247-1"/>
    </source>
</evidence>
<reference evidence="15" key="1">
    <citation type="submission" date="2015-07" db="EMBL/GenBank/DDBJ databases">
        <title>Complete genome sequence and phylogenetic analysis of Limnochorda pilosa.</title>
        <authorList>
            <person name="Watanabe M."/>
            <person name="Kojima H."/>
            <person name="Fukui M."/>
        </authorList>
    </citation>
    <scope>NUCLEOTIDE SEQUENCE [LARGE SCALE GENOMIC DNA]</scope>
    <source>
        <strain evidence="15">HC45</strain>
    </source>
</reference>
<dbReference type="PANTHER" id="PTHR32024:SF2">
    <property type="entry name" value="TRK SYSTEM POTASSIUM UPTAKE PROTEIN TRKG-RELATED"/>
    <property type="match status" value="1"/>
</dbReference>
<keyword evidence="3" id="KW-0813">Transport</keyword>
<feature type="binding site" evidence="12">
    <location>
        <position position="319"/>
    </location>
    <ligand>
        <name>K(+)</name>
        <dbReference type="ChEBI" id="CHEBI:29103"/>
    </ligand>
</feature>
<feature type="transmembrane region" description="Helical" evidence="13">
    <location>
        <begin position="73"/>
        <end position="94"/>
    </location>
</feature>
<evidence type="ECO:0000256" key="11">
    <source>
        <dbReference type="ARBA" id="ARBA00023136"/>
    </source>
</evidence>
<evidence type="ECO:0000313" key="15">
    <source>
        <dbReference type="Proteomes" id="UP000065807"/>
    </source>
</evidence>
<evidence type="ECO:0000256" key="2">
    <source>
        <dbReference type="ARBA" id="ARBA00009137"/>
    </source>
</evidence>
<evidence type="ECO:0000256" key="4">
    <source>
        <dbReference type="ARBA" id="ARBA00022475"/>
    </source>
</evidence>
<feature type="binding site" evidence="12">
    <location>
        <position position="223"/>
    </location>
    <ligand>
        <name>K(+)</name>
        <dbReference type="ChEBI" id="CHEBI:29103"/>
    </ligand>
</feature>
<dbReference type="EMBL" id="AP014924">
    <property type="protein sequence ID" value="BAS28528.1"/>
    <property type="molecule type" value="Genomic_DNA"/>
</dbReference>
<evidence type="ECO:0000256" key="13">
    <source>
        <dbReference type="SAM" id="Phobius"/>
    </source>
</evidence>
<protein>
    <submittedName>
        <fullName evidence="14">Trk system potassium transporter TrkH</fullName>
    </submittedName>
</protein>
<reference evidence="15" key="2">
    <citation type="journal article" date="2016" name="Int. J. Syst. Evol. Microbiol.">
        <title>Complete genome sequence and cell structure of Limnochorda pilosa, a Gram-negative spore-former within the phylum Firmicutes.</title>
        <authorList>
            <person name="Watanabe M."/>
            <person name="Kojima H."/>
            <person name="Fukui M."/>
        </authorList>
    </citation>
    <scope>NUCLEOTIDE SEQUENCE [LARGE SCALE GENOMIC DNA]</scope>
    <source>
        <strain evidence="15">HC45</strain>
    </source>
</reference>
<keyword evidence="4" id="KW-1003">Cell membrane</keyword>
<dbReference type="GO" id="GO:0015379">
    <property type="term" value="F:potassium:chloride symporter activity"/>
    <property type="evidence" value="ECO:0007669"/>
    <property type="project" value="InterPro"/>
</dbReference>
<dbReference type="PATRIC" id="fig|1555112.3.peg.2739"/>
<dbReference type="InterPro" id="IPR004772">
    <property type="entry name" value="TrkH"/>
</dbReference>
<comment type="subcellular location">
    <subcellularLocation>
        <location evidence="1">Cell inner membrane</location>
        <topology evidence="1">Multi-pass membrane protein</topology>
    </subcellularLocation>
</comment>
<feature type="transmembrane region" description="Helical" evidence="13">
    <location>
        <begin position="397"/>
        <end position="418"/>
    </location>
</feature>
<feature type="transmembrane region" description="Helical" evidence="13">
    <location>
        <begin position="186"/>
        <end position="204"/>
    </location>
</feature>
<evidence type="ECO:0000256" key="6">
    <source>
        <dbReference type="ARBA" id="ARBA00022538"/>
    </source>
</evidence>
<evidence type="ECO:0000256" key="1">
    <source>
        <dbReference type="ARBA" id="ARBA00004429"/>
    </source>
</evidence>
<keyword evidence="7 13" id="KW-0812">Transmembrane</keyword>
<dbReference type="GO" id="GO:0005886">
    <property type="term" value="C:plasma membrane"/>
    <property type="evidence" value="ECO:0007669"/>
    <property type="project" value="UniProtKB-SubCell"/>
</dbReference>
<keyword evidence="8 12" id="KW-0630">Potassium</keyword>
<evidence type="ECO:0000256" key="7">
    <source>
        <dbReference type="ARBA" id="ARBA00022692"/>
    </source>
</evidence>
<feature type="transmembrane region" description="Helical" evidence="13">
    <location>
        <begin position="136"/>
        <end position="156"/>
    </location>
</feature>
<feature type="transmembrane region" description="Helical" evidence="13">
    <location>
        <begin position="335"/>
        <end position="357"/>
    </location>
</feature>
<dbReference type="Pfam" id="PF02386">
    <property type="entry name" value="TrkH"/>
    <property type="match status" value="1"/>
</dbReference>
<proteinExistence type="inferred from homology"/>
<dbReference type="AlphaFoldDB" id="A0A0K2SN19"/>
<evidence type="ECO:0000313" key="14">
    <source>
        <dbReference type="EMBL" id="BAS28528.1"/>
    </source>
</evidence>
<keyword evidence="9 13" id="KW-1133">Transmembrane helix</keyword>
<evidence type="ECO:0000256" key="9">
    <source>
        <dbReference type="ARBA" id="ARBA00022989"/>
    </source>
</evidence>
<keyword evidence="12" id="KW-0479">Metal-binding</keyword>
<gene>
    <name evidence="14" type="ORF">LIP_2698</name>
</gene>
<evidence type="ECO:0000256" key="10">
    <source>
        <dbReference type="ARBA" id="ARBA00023065"/>
    </source>
</evidence>
<feature type="binding site" evidence="12">
    <location>
        <position position="115"/>
    </location>
    <ligand>
        <name>K(+)</name>
        <dbReference type="ChEBI" id="CHEBI:29103"/>
    </ligand>
</feature>
<keyword evidence="15" id="KW-1185">Reference proteome</keyword>
<keyword evidence="10" id="KW-0406">Ion transport</keyword>
<accession>A0A0K2SN19</accession>
<comment type="similarity">
    <text evidence="2">Belongs to the TrkH potassium transport family.</text>
</comment>
<name>A0A0K2SN19_LIMPI</name>
<feature type="binding site" evidence="12">
    <location>
        <position position="435"/>
    </location>
    <ligand>
        <name>K(+)</name>
        <dbReference type="ChEBI" id="CHEBI:29103"/>
    </ligand>
</feature>